<proteinExistence type="predicted"/>
<dbReference type="EnsemblMetazoa" id="MESCA000074-RA">
    <property type="protein sequence ID" value="MESCA000074-PA"/>
    <property type="gene ID" value="MESCA000074"/>
</dbReference>
<reference evidence="2" key="1">
    <citation type="submission" date="2013-02" db="EMBL/GenBank/DDBJ databases">
        <authorList>
            <person name="Hughes D."/>
        </authorList>
    </citation>
    <scope>NUCLEOTIDE SEQUENCE</scope>
    <source>
        <strain>Durham</strain>
        <strain evidence="2">NC isolate 2 -- Noor lab</strain>
    </source>
</reference>
<dbReference type="AlphaFoldDB" id="T1GA29"/>
<dbReference type="EMBL" id="CAQQ02394739">
    <property type="status" value="NOT_ANNOTATED_CDS"/>
    <property type="molecule type" value="Genomic_DNA"/>
</dbReference>
<accession>T1GA29</accession>
<name>T1GA29_MEGSC</name>
<evidence type="ECO:0000313" key="2">
    <source>
        <dbReference type="Proteomes" id="UP000015102"/>
    </source>
</evidence>
<keyword evidence="2" id="KW-1185">Reference proteome</keyword>
<sequence length="81" mass="9218">MEPLVIGAVNHSSVQKWLPCHFTIPEITTFAKRHILHITMGKKQVSISFGVTPLSFSRAQITYRPIDGWTEVMSIYMMIAK</sequence>
<reference evidence="1" key="2">
    <citation type="submission" date="2015-06" db="UniProtKB">
        <authorList>
            <consortium name="EnsemblMetazoa"/>
        </authorList>
    </citation>
    <scope>IDENTIFICATION</scope>
</reference>
<protein>
    <submittedName>
        <fullName evidence="1">Uncharacterized protein</fullName>
    </submittedName>
</protein>
<dbReference type="HOGENOM" id="CLU_2576582_0_0_1"/>
<organism evidence="1 2">
    <name type="scientific">Megaselia scalaris</name>
    <name type="common">Humpbacked fly</name>
    <name type="synonym">Phora scalaris</name>
    <dbReference type="NCBI Taxonomy" id="36166"/>
    <lineage>
        <taxon>Eukaryota</taxon>
        <taxon>Metazoa</taxon>
        <taxon>Ecdysozoa</taxon>
        <taxon>Arthropoda</taxon>
        <taxon>Hexapoda</taxon>
        <taxon>Insecta</taxon>
        <taxon>Pterygota</taxon>
        <taxon>Neoptera</taxon>
        <taxon>Endopterygota</taxon>
        <taxon>Diptera</taxon>
        <taxon>Brachycera</taxon>
        <taxon>Muscomorpha</taxon>
        <taxon>Platypezoidea</taxon>
        <taxon>Phoridae</taxon>
        <taxon>Megaseliini</taxon>
        <taxon>Megaselia</taxon>
    </lineage>
</organism>
<evidence type="ECO:0000313" key="1">
    <source>
        <dbReference type="EnsemblMetazoa" id="MESCA000074-PA"/>
    </source>
</evidence>
<dbReference type="Proteomes" id="UP000015102">
    <property type="component" value="Unassembled WGS sequence"/>
</dbReference>